<keyword evidence="3" id="KW-1185">Reference proteome</keyword>
<gene>
    <name evidence="2" type="ORF">Pla52n_12230</name>
</gene>
<proteinExistence type="predicted"/>
<dbReference type="EMBL" id="SJPN01000002">
    <property type="protein sequence ID" value="TWU05509.1"/>
    <property type="molecule type" value="Genomic_DNA"/>
</dbReference>
<sequence length="237" mass="25175" precursor="true">MNNNAPKQRRALNATMPAMLCAALVMVLSTQVASAQMITTQAPFQQIGSSFHEQNGVQWSIGGPNFQANFGGGNVQAPFGNPDPNSGLRTGIGFGSGPIRGSLGLNFAQGSSRSISSTTPSLTTMNGYPGSISSQTIRPFVTGVTPVVSGGGYGQPLEQMRATEQAYTAAQNQYLQQRMQANADAQQTRALEVFNRGQRAEAEGDLKKARANYRLAFGMAAGPLKFEVAKRLQARGW</sequence>
<evidence type="ECO:0000313" key="2">
    <source>
        <dbReference type="EMBL" id="TWU05509.1"/>
    </source>
</evidence>
<protein>
    <recommendedName>
        <fullName evidence="4">Tetratricopeptide repeat protein</fullName>
    </recommendedName>
</protein>
<keyword evidence="1" id="KW-0732">Signal</keyword>
<reference evidence="2 3" key="1">
    <citation type="submission" date="2019-02" db="EMBL/GenBank/DDBJ databases">
        <title>Deep-cultivation of Planctomycetes and their phenomic and genomic characterization uncovers novel biology.</title>
        <authorList>
            <person name="Wiegand S."/>
            <person name="Jogler M."/>
            <person name="Boedeker C."/>
            <person name="Pinto D."/>
            <person name="Vollmers J."/>
            <person name="Rivas-Marin E."/>
            <person name="Kohn T."/>
            <person name="Peeters S.H."/>
            <person name="Heuer A."/>
            <person name="Rast P."/>
            <person name="Oberbeckmann S."/>
            <person name="Bunk B."/>
            <person name="Jeske O."/>
            <person name="Meyerdierks A."/>
            <person name="Storesund J.E."/>
            <person name="Kallscheuer N."/>
            <person name="Luecker S."/>
            <person name="Lage O.M."/>
            <person name="Pohl T."/>
            <person name="Merkel B.J."/>
            <person name="Hornburger P."/>
            <person name="Mueller R.-W."/>
            <person name="Bruemmer F."/>
            <person name="Labrenz M."/>
            <person name="Spormann A.M."/>
            <person name="Op Den Camp H."/>
            <person name="Overmann J."/>
            <person name="Amann R."/>
            <person name="Jetten M.S.M."/>
            <person name="Mascher T."/>
            <person name="Medema M.H."/>
            <person name="Devos D.P."/>
            <person name="Kaster A.-K."/>
            <person name="Ovreas L."/>
            <person name="Rohde M."/>
            <person name="Galperin M.Y."/>
            <person name="Jogler C."/>
        </authorList>
    </citation>
    <scope>NUCLEOTIDE SEQUENCE [LARGE SCALE GENOMIC DNA]</scope>
    <source>
        <strain evidence="2 3">Pla52n</strain>
    </source>
</reference>
<comment type="caution">
    <text evidence="2">The sequence shown here is derived from an EMBL/GenBank/DDBJ whole genome shotgun (WGS) entry which is preliminary data.</text>
</comment>
<name>A0A5C6B207_9BACT</name>
<evidence type="ECO:0008006" key="4">
    <source>
        <dbReference type="Google" id="ProtNLM"/>
    </source>
</evidence>
<accession>A0A5C6B207</accession>
<dbReference type="RefSeq" id="WP_231741759.1">
    <property type="nucleotide sequence ID" value="NZ_CP151726.1"/>
</dbReference>
<evidence type="ECO:0000256" key="1">
    <source>
        <dbReference type="SAM" id="SignalP"/>
    </source>
</evidence>
<dbReference type="AlphaFoldDB" id="A0A5C6B207"/>
<organism evidence="2 3">
    <name type="scientific">Stieleria varia</name>
    <dbReference type="NCBI Taxonomy" id="2528005"/>
    <lineage>
        <taxon>Bacteria</taxon>
        <taxon>Pseudomonadati</taxon>
        <taxon>Planctomycetota</taxon>
        <taxon>Planctomycetia</taxon>
        <taxon>Pirellulales</taxon>
        <taxon>Pirellulaceae</taxon>
        <taxon>Stieleria</taxon>
    </lineage>
</organism>
<evidence type="ECO:0000313" key="3">
    <source>
        <dbReference type="Proteomes" id="UP000320176"/>
    </source>
</evidence>
<dbReference type="Proteomes" id="UP000320176">
    <property type="component" value="Unassembled WGS sequence"/>
</dbReference>
<feature type="signal peptide" evidence="1">
    <location>
        <begin position="1"/>
        <end position="35"/>
    </location>
</feature>
<feature type="chain" id="PRO_5022874800" description="Tetratricopeptide repeat protein" evidence="1">
    <location>
        <begin position="36"/>
        <end position="237"/>
    </location>
</feature>